<dbReference type="AlphaFoldDB" id="A0A934K9V5"/>
<evidence type="ECO:0000256" key="1">
    <source>
        <dbReference type="SAM" id="MobiDB-lite"/>
    </source>
</evidence>
<gene>
    <name evidence="2" type="ORF">JF888_14995</name>
</gene>
<proteinExistence type="predicted"/>
<protein>
    <submittedName>
        <fullName evidence="2">Uncharacterized protein</fullName>
    </submittedName>
</protein>
<dbReference type="RefSeq" id="WP_338182161.1">
    <property type="nucleotide sequence ID" value="NZ_JAEKNQ010000058.1"/>
</dbReference>
<accession>A0A934K9V5</accession>
<name>A0A934K9V5_9BACT</name>
<comment type="caution">
    <text evidence="2">The sequence shown here is derived from an EMBL/GenBank/DDBJ whole genome shotgun (WGS) entry which is preliminary data.</text>
</comment>
<dbReference type="Proteomes" id="UP000620075">
    <property type="component" value="Unassembled WGS sequence"/>
</dbReference>
<feature type="compositionally biased region" description="Basic residues" evidence="1">
    <location>
        <begin position="751"/>
        <end position="767"/>
    </location>
</feature>
<organism evidence="2 3">
    <name type="scientific">Candidatus Dormiibacter inghamiae</name>
    <dbReference type="NCBI Taxonomy" id="3127013"/>
    <lineage>
        <taxon>Bacteria</taxon>
        <taxon>Bacillati</taxon>
        <taxon>Candidatus Dormiibacterota</taxon>
        <taxon>Candidatus Dormibacteria</taxon>
        <taxon>Candidatus Dormibacterales</taxon>
        <taxon>Candidatus Dormibacteraceae</taxon>
        <taxon>Candidatus Dormiibacter</taxon>
    </lineage>
</organism>
<evidence type="ECO:0000313" key="3">
    <source>
        <dbReference type="Proteomes" id="UP000620075"/>
    </source>
</evidence>
<reference evidence="2 3" key="1">
    <citation type="submission" date="2020-10" db="EMBL/GenBank/DDBJ databases">
        <title>Ca. Dormibacterota MAGs.</title>
        <authorList>
            <person name="Montgomery K."/>
        </authorList>
    </citation>
    <scope>NUCLEOTIDE SEQUENCE [LARGE SCALE GENOMIC DNA]</scope>
    <source>
        <strain evidence="2">SC8811_S16_3</strain>
    </source>
</reference>
<feature type="region of interest" description="Disordered" evidence="1">
    <location>
        <begin position="740"/>
        <end position="767"/>
    </location>
</feature>
<evidence type="ECO:0000313" key="2">
    <source>
        <dbReference type="EMBL" id="MBJ7604466.1"/>
    </source>
</evidence>
<dbReference type="EMBL" id="JAEKNQ010000058">
    <property type="protein sequence ID" value="MBJ7604466.1"/>
    <property type="molecule type" value="Genomic_DNA"/>
</dbReference>
<sequence>MPTALEDTEAVRVEQLARGFRQSTEGVMGNDTLLGLIELITNSDDKYGNQRGAILVRFPKRESDETWQVQVSDKAGGIEFGVLKDTLLSQGGRTSGHEKGEVKRGNRGRGAKDLCHFGAVRWDIFKDGKYFWLQLDRSGEGRKSKRPERADLPASEIGFPLGKSGVVATITCEGNRIRRPQRDRIKQRLEQSVQLRDIMSSSIRSVKLEYGGEETINLRYLEPKGAVWHPHVDVEVKGYAGLARVDVGEVATPFQDDPKDPCRQSGLLIKSGRAIHEATLYRYENSPYAGYFFGSVRWDSIDDLSREFDDREEAHLPADSANNTQIIRPDRKGLNDQHPAAKALKLAVEEILRPHIERKANELGSGGRESRETRARLAGLARVVARFQAAKAEELELDAGPTSSRGVDLTPDVPILEVVPPRKRLEIGTAQTFSVRLRGDALVGQPGECQVLLSVASEPEGCIELASTSVALTPDQRLKSRYTGTFRAFAPSLEGSSVIEVTVPGGLASTLVDIDVVEPDIPIPPPAPLTFQFERTQYRVAAGKRKSLLLLAPKAAIDRHGRFVVVTSSDMQGVLVRQRDLELGPSLDGDWYQALVEVEARQHGAKATLSAVCGTGPLRAETTVEVRRDETGPLPPTIRIASVPGYVRGTFETDDAGAVTITVNATHQGVKRYFGAPPDFPGQESIPARLLMAEIVADLTVLDTLRRLLKQQALTVEQTYRRRFQLLSELLPLCHASQLSEDDLGSPSAGVRRRPGKVVKLPARRRA</sequence>